<dbReference type="EMBL" id="BSDS01000001">
    <property type="protein sequence ID" value="GLI36661.1"/>
    <property type="molecule type" value="Genomic_DNA"/>
</dbReference>
<dbReference type="PANTHER" id="PTHR43318:SF1">
    <property type="entry name" value="POLYSACCHARIDE BIOSYNTHESIS PROTEIN EPSC-RELATED"/>
    <property type="match status" value="1"/>
</dbReference>
<dbReference type="InterPro" id="IPR029063">
    <property type="entry name" value="SAM-dependent_MTases_sf"/>
</dbReference>
<dbReference type="CDD" id="cd05237">
    <property type="entry name" value="UDP_invert_4-6DH_SDR_e"/>
    <property type="match status" value="1"/>
</dbReference>
<dbReference type="AlphaFoldDB" id="A0A9W6LBL8"/>
<name>A0A9W6LBL8_9BACT</name>
<dbReference type="InterPro" id="IPR003869">
    <property type="entry name" value="Polysac_CapD-like"/>
</dbReference>
<dbReference type="SUPFAM" id="SSF53335">
    <property type="entry name" value="S-adenosyl-L-methionine-dependent methyltransferases"/>
    <property type="match status" value="1"/>
</dbReference>
<reference evidence="4" key="1">
    <citation type="submission" date="2022-12" db="EMBL/GenBank/DDBJ databases">
        <title>Reference genome sequencing for broad-spectrum identification of bacterial and archaeal isolates by mass spectrometry.</title>
        <authorList>
            <person name="Sekiguchi Y."/>
            <person name="Tourlousse D.M."/>
        </authorList>
    </citation>
    <scope>NUCLEOTIDE SEQUENCE</scope>
    <source>
        <strain evidence="4">H2</strain>
    </source>
</reference>
<proteinExistence type="inferred from homology"/>
<evidence type="ECO:0000256" key="2">
    <source>
        <dbReference type="SAM" id="Phobius"/>
    </source>
</evidence>
<keyword evidence="2" id="KW-1133">Transmembrane helix</keyword>
<dbReference type="Pfam" id="PF13727">
    <property type="entry name" value="CoA_binding_3"/>
    <property type="match status" value="1"/>
</dbReference>
<feature type="domain" description="Polysaccharide biosynthesis protein CapD-like" evidence="3">
    <location>
        <begin position="289"/>
        <end position="570"/>
    </location>
</feature>
<accession>A0A9W6LBL8</accession>
<feature type="transmembrane region" description="Helical" evidence="2">
    <location>
        <begin position="84"/>
        <end position="102"/>
    </location>
</feature>
<dbReference type="InterPro" id="IPR036291">
    <property type="entry name" value="NAD(P)-bd_dom_sf"/>
</dbReference>
<organism evidence="4 5">
    <name type="scientific">Geobacter hydrogenophilus</name>
    <dbReference type="NCBI Taxonomy" id="40983"/>
    <lineage>
        <taxon>Bacteria</taxon>
        <taxon>Pseudomonadati</taxon>
        <taxon>Thermodesulfobacteriota</taxon>
        <taxon>Desulfuromonadia</taxon>
        <taxon>Geobacterales</taxon>
        <taxon>Geobacteraceae</taxon>
        <taxon>Geobacter</taxon>
    </lineage>
</organism>
<dbReference type="Pfam" id="PF02719">
    <property type="entry name" value="Polysacc_synt_2"/>
    <property type="match status" value="1"/>
</dbReference>
<dbReference type="Gene3D" id="3.40.50.720">
    <property type="entry name" value="NAD(P)-binding Rossmann-like Domain"/>
    <property type="match status" value="2"/>
</dbReference>
<sequence>MFKPFIFILTQRRLMVFSLDTASIAASFLLAFLLRFDFTFPPSYHELIKDGLLVVLLVKPLVFLFSGMYRSIWKYASLQDGIEIFKVVTLSTLITSFVLFFLHDTSAMPRSIYVLDWVLLFAMVSTSRLLWRVYRETYIIPRYHTGKRTLIVGAGEAGNLLLKEIRKQKNPANQIIGFLDDDPAKQGMRLGGVPVMGDLGRLRAAIRKHRIEEVIIAIATAQGAVTRQVVSCCKETKVRFKTLPGIKDIIDGTVSISQIKDVEIEDILGREPVKLDLETIRGYLTNKRVLVTGAAGSIGSEICRQVAAFSPYKLLLFECAETPLYQIEKELTATHPNLRIIPVIGDVRDQARVEAIFDEFQPEVVFHAAAYKHVPMMEYNPVEAVTNNIGGTRVLANAAHRFGVKNFVMISTDKAVNPTNIMGASKRVAEIYVQSLARRSRTNFTTVRFGNVLGSNGSVIPLFKEQIKTGGPVTVTDPKVIRYFMTIPEACQLVLQAGCIGNGGEIFVLDMGDPVRILDLAEELIRLSGFVPHEEIDIVFTGLRPGEKLFEELLIDGEGIKPTRHEKIKVLAAMDSDFDAVERELGVLFAMAGNADIAGIVKQLRTIVPEFSPQYSFNGAAPVAFQRVRPDLFPPSASKVVKLQKQ</sequence>
<gene>
    <name evidence="4" type="ORF">GHYDROH2_01620</name>
</gene>
<evidence type="ECO:0000313" key="4">
    <source>
        <dbReference type="EMBL" id="GLI36661.1"/>
    </source>
</evidence>
<comment type="caution">
    <text evidence="4">The sequence shown here is derived from an EMBL/GenBank/DDBJ whole genome shotgun (WGS) entry which is preliminary data.</text>
</comment>
<evidence type="ECO:0000313" key="5">
    <source>
        <dbReference type="Proteomes" id="UP001144352"/>
    </source>
</evidence>
<feature type="transmembrane region" description="Helical" evidence="2">
    <location>
        <begin position="52"/>
        <end position="72"/>
    </location>
</feature>
<dbReference type="RefSeq" id="WP_246551800.1">
    <property type="nucleotide sequence ID" value="NZ_BSDS01000001.1"/>
</dbReference>
<keyword evidence="5" id="KW-1185">Reference proteome</keyword>
<dbReference type="InterPro" id="IPR051203">
    <property type="entry name" value="Polysaccharide_Synthase-Rel"/>
</dbReference>
<protein>
    <submittedName>
        <fullName evidence="4">Nucleoside-diphosphate sugar epimerase</fullName>
    </submittedName>
</protein>
<evidence type="ECO:0000259" key="3">
    <source>
        <dbReference type="Pfam" id="PF02719"/>
    </source>
</evidence>
<dbReference type="SUPFAM" id="SSF51735">
    <property type="entry name" value="NAD(P)-binding Rossmann-fold domains"/>
    <property type="match status" value="1"/>
</dbReference>
<dbReference type="PANTHER" id="PTHR43318">
    <property type="entry name" value="UDP-N-ACETYLGLUCOSAMINE 4,6-DEHYDRATASE"/>
    <property type="match status" value="1"/>
</dbReference>
<keyword evidence="2" id="KW-0812">Transmembrane</keyword>
<evidence type="ECO:0000256" key="1">
    <source>
        <dbReference type="ARBA" id="ARBA00007430"/>
    </source>
</evidence>
<comment type="similarity">
    <text evidence="1">Belongs to the polysaccharide synthase family.</text>
</comment>
<feature type="transmembrane region" description="Helical" evidence="2">
    <location>
        <begin position="12"/>
        <end position="32"/>
    </location>
</feature>
<dbReference type="Proteomes" id="UP001144352">
    <property type="component" value="Unassembled WGS sequence"/>
</dbReference>
<keyword evidence="2" id="KW-0472">Membrane</keyword>